<reference evidence="9 10" key="1">
    <citation type="submission" date="2019-03" db="EMBL/GenBank/DDBJ databases">
        <title>This is whole genome sequence of Paenibacillus sp MS74 strain.</title>
        <authorList>
            <person name="Trinh H.N."/>
        </authorList>
    </citation>
    <scope>NUCLEOTIDE SEQUENCE [LARGE SCALE GENOMIC DNA]</scope>
    <source>
        <strain evidence="9 10">MS74</strain>
    </source>
</reference>
<dbReference type="GO" id="GO:0005886">
    <property type="term" value="C:plasma membrane"/>
    <property type="evidence" value="ECO:0007669"/>
    <property type="project" value="UniProtKB-SubCell"/>
</dbReference>
<dbReference type="Pfam" id="PF19300">
    <property type="entry name" value="BPD_transp_1_N"/>
    <property type="match status" value="1"/>
</dbReference>
<evidence type="ECO:0000256" key="5">
    <source>
        <dbReference type="ARBA" id="ARBA00022989"/>
    </source>
</evidence>
<dbReference type="Pfam" id="PF00528">
    <property type="entry name" value="BPD_transp_1"/>
    <property type="match status" value="1"/>
</dbReference>
<dbReference type="OrthoDB" id="24153at2"/>
<accession>A0A4R5KCB6</accession>
<keyword evidence="2 7" id="KW-0813">Transport</keyword>
<sequence>MLHFLLRRGALIVPTLFGVTVIVFLMLQIVPGDPVNSILPPDASQVDRQKIIEQLGLNKPLYIQYFDWLLHVMHGDFGRSIIKRIAVNELLFEGLRNTLILSAAAGVLSFGLSIVIGVYSAYRPKSWIASLANIIGLTGVTIPNFWAALILVGVFSVMLGWLPSSGMSRIGGGDALDVMYHLILPSIAAGMTTLGIMTRMVRSTVYDILQQDFVTTLRAKGAGSYTVLLHVLKNGAPTILTVAGLQFGYLLGGSVLVETVFSWPGVGSLIYQAISQRDFPVIQAGVLVIAVLFVCLNLIVDMIHGMIDPRVRHTA</sequence>
<feature type="transmembrane region" description="Helical" evidence="7">
    <location>
        <begin position="12"/>
        <end position="30"/>
    </location>
</feature>
<protein>
    <submittedName>
        <fullName evidence="9">ABC transporter permease</fullName>
    </submittedName>
</protein>
<dbReference type="InterPro" id="IPR000515">
    <property type="entry name" value="MetI-like"/>
</dbReference>
<keyword evidence="4 7" id="KW-0812">Transmembrane</keyword>
<dbReference type="RefSeq" id="WP_133234999.1">
    <property type="nucleotide sequence ID" value="NZ_SMRT01000020.1"/>
</dbReference>
<evidence type="ECO:0000313" key="9">
    <source>
        <dbReference type="EMBL" id="TDF92512.1"/>
    </source>
</evidence>
<keyword evidence="3" id="KW-1003">Cell membrane</keyword>
<dbReference type="GO" id="GO:0071916">
    <property type="term" value="F:dipeptide transmembrane transporter activity"/>
    <property type="evidence" value="ECO:0007669"/>
    <property type="project" value="TreeGrafter"/>
</dbReference>
<keyword evidence="10" id="KW-1185">Reference proteome</keyword>
<keyword evidence="5 7" id="KW-1133">Transmembrane helix</keyword>
<dbReference type="PROSITE" id="PS50928">
    <property type="entry name" value="ABC_TM1"/>
    <property type="match status" value="1"/>
</dbReference>
<feature type="transmembrane region" description="Helical" evidence="7">
    <location>
        <begin position="134"/>
        <end position="158"/>
    </location>
</feature>
<dbReference type="Proteomes" id="UP000295636">
    <property type="component" value="Unassembled WGS sequence"/>
</dbReference>
<evidence type="ECO:0000256" key="1">
    <source>
        <dbReference type="ARBA" id="ARBA00004651"/>
    </source>
</evidence>
<comment type="caution">
    <text evidence="9">The sequence shown here is derived from an EMBL/GenBank/DDBJ whole genome shotgun (WGS) entry which is preliminary data.</text>
</comment>
<dbReference type="SUPFAM" id="SSF161098">
    <property type="entry name" value="MetI-like"/>
    <property type="match status" value="1"/>
</dbReference>
<feature type="transmembrane region" description="Helical" evidence="7">
    <location>
        <begin position="99"/>
        <end position="122"/>
    </location>
</feature>
<dbReference type="AlphaFoldDB" id="A0A4R5KCB6"/>
<evidence type="ECO:0000256" key="3">
    <source>
        <dbReference type="ARBA" id="ARBA00022475"/>
    </source>
</evidence>
<gene>
    <name evidence="9" type="ORF">E1757_29425</name>
</gene>
<keyword evidence="6 7" id="KW-0472">Membrane</keyword>
<dbReference type="InterPro" id="IPR045621">
    <property type="entry name" value="BPD_transp_1_N"/>
</dbReference>
<evidence type="ECO:0000256" key="6">
    <source>
        <dbReference type="ARBA" id="ARBA00023136"/>
    </source>
</evidence>
<dbReference type="InterPro" id="IPR035906">
    <property type="entry name" value="MetI-like_sf"/>
</dbReference>
<feature type="transmembrane region" description="Helical" evidence="7">
    <location>
        <begin position="239"/>
        <end position="261"/>
    </location>
</feature>
<organism evidence="9 10">
    <name type="scientific">Paenibacillus piri</name>
    <dbReference type="NCBI Taxonomy" id="2547395"/>
    <lineage>
        <taxon>Bacteria</taxon>
        <taxon>Bacillati</taxon>
        <taxon>Bacillota</taxon>
        <taxon>Bacilli</taxon>
        <taxon>Bacillales</taxon>
        <taxon>Paenibacillaceae</taxon>
        <taxon>Paenibacillus</taxon>
    </lineage>
</organism>
<name>A0A4R5KCB6_9BACL</name>
<dbReference type="CDD" id="cd06261">
    <property type="entry name" value="TM_PBP2"/>
    <property type="match status" value="1"/>
</dbReference>
<dbReference type="EMBL" id="SMRT01000020">
    <property type="protein sequence ID" value="TDF92512.1"/>
    <property type="molecule type" value="Genomic_DNA"/>
</dbReference>
<feature type="domain" description="ABC transmembrane type-1" evidence="8">
    <location>
        <begin position="95"/>
        <end position="300"/>
    </location>
</feature>
<comment type="subcellular location">
    <subcellularLocation>
        <location evidence="1 7">Cell membrane</location>
        <topology evidence="1 7">Multi-pass membrane protein</topology>
    </subcellularLocation>
</comment>
<evidence type="ECO:0000259" key="8">
    <source>
        <dbReference type="PROSITE" id="PS50928"/>
    </source>
</evidence>
<feature type="transmembrane region" description="Helical" evidence="7">
    <location>
        <begin position="178"/>
        <end position="197"/>
    </location>
</feature>
<evidence type="ECO:0000256" key="7">
    <source>
        <dbReference type="RuleBase" id="RU363032"/>
    </source>
</evidence>
<dbReference type="PANTHER" id="PTHR43163:SF6">
    <property type="entry name" value="DIPEPTIDE TRANSPORT SYSTEM PERMEASE PROTEIN DPPB-RELATED"/>
    <property type="match status" value="1"/>
</dbReference>
<evidence type="ECO:0000256" key="2">
    <source>
        <dbReference type="ARBA" id="ARBA00022448"/>
    </source>
</evidence>
<proteinExistence type="inferred from homology"/>
<feature type="transmembrane region" description="Helical" evidence="7">
    <location>
        <begin position="281"/>
        <end position="300"/>
    </location>
</feature>
<dbReference type="Gene3D" id="1.10.3720.10">
    <property type="entry name" value="MetI-like"/>
    <property type="match status" value="1"/>
</dbReference>
<evidence type="ECO:0000256" key="4">
    <source>
        <dbReference type="ARBA" id="ARBA00022692"/>
    </source>
</evidence>
<comment type="similarity">
    <text evidence="7">Belongs to the binding-protein-dependent transport system permease family.</text>
</comment>
<dbReference type="PANTHER" id="PTHR43163">
    <property type="entry name" value="DIPEPTIDE TRANSPORT SYSTEM PERMEASE PROTEIN DPPB-RELATED"/>
    <property type="match status" value="1"/>
</dbReference>
<evidence type="ECO:0000313" key="10">
    <source>
        <dbReference type="Proteomes" id="UP000295636"/>
    </source>
</evidence>